<dbReference type="Pfam" id="PF19258">
    <property type="entry name" value="KxYKxGKxW_sig"/>
    <property type="match status" value="1"/>
</dbReference>
<dbReference type="Pfam" id="PF18483">
    <property type="entry name" value="Lectin_L-type_dom"/>
    <property type="match status" value="1"/>
</dbReference>
<feature type="region of interest" description="Disordered" evidence="2">
    <location>
        <begin position="859"/>
        <end position="893"/>
    </location>
</feature>
<sequence length="974" mass="106197">MGQNKIHYKMYKDGKKWVFTGLAVTTISIGLTSMDINVYADQDITTVGTKQFGNIDGKSLTSEAATTEEVVPESEAAATEEAVPESEAATTEEVVEAATTEEVVSESEAATTEEVVSESEAATTEEVVSESEAATTEEVVPESEVAATEEPAEKSAAAVTGLATPEAGLVKQNHDRDSIVRLSYKDAINQLADINQDYTKITKDNFLDFFVLNKDASYDKKNGIVTLTKNRQDQVGNFTLKNKINLDYDFTLSGSVNLGANASGADGIGIAFHDGKTSDVGISGGNLGIAGLENAFGFKLDSWYNSATRPNSNATTESNKFGWDKDPVRGPFGSFVTTTYKKPQGGRDNVWWAETEQQKGKNGYQILDRNIYDGDFHYFLIDYNGNSHRMTITLKQRNNFLVWEQEVDVNNFNNKLAAFMMSGSTGGATNLQQFRIDEFNYVAGQTAYVHYFDKTTGEELSVDEVTGQSGSTIEYTTSNEIDNYENKGYILDSDEFTPGSVFDNDISVDQNYAVYFVHGVTPVNPDNPQEPGTPINPENPDGPKWPDGSDQTSLTADVNQTIHYQYADGTMAAADKTDAVHFTHQIQVDKVTGEIVQDDGWQAVDGKDNFDSKESPVIAGYTPSQANSEAVDGLTYDSQDNEQTIIYMANEEKAQVSYIDDTTGDVISADQLSGAYGTTDDYRTVDKITGYENQGYELVSDNYPTDGVVYDQAGGVKQYEVHFVHGVTPVNPDNPQEPGTPINPEDPDGPKWPDGTDKTSLTADVHQTIHYQYADGTMAAADKTDAVHFTHQIQVDKVTGEIVQDDGWQAVDGKDNFDSKESPVIAGYTSSQANSAVVDGLTYDSQDNEQTIIYTMNQEPGISIKPDKPNNPKDVIKPNSESNSSETLNEPNVLDETTSVFGQATSQTIFDQSLQEKSQTTIAGENKRTDKPDLPQTGVHDSQYNTKKIGVSILSILAILLSLVGLGSKKNFDD</sequence>
<proteinExistence type="predicted"/>
<feature type="region of interest" description="Disordered" evidence="2">
    <location>
        <begin position="66"/>
        <end position="152"/>
    </location>
</feature>
<feature type="transmembrane region" description="Helical" evidence="3">
    <location>
        <begin position="949"/>
        <end position="968"/>
    </location>
</feature>
<reference evidence="7" key="1">
    <citation type="journal article" date="2019" name="Int. J. Syst. Evol. Microbiol.">
        <title>The Global Catalogue of Microorganisms (GCM) 10K type strain sequencing project: providing services to taxonomists for standard genome sequencing and annotation.</title>
        <authorList>
            <consortium name="The Broad Institute Genomics Platform"/>
            <consortium name="The Broad Institute Genome Sequencing Center for Infectious Disease"/>
            <person name="Wu L."/>
            <person name="Ma J."/>
        </authorList>
    </citation>
    <scope>NUCLEOTIDE SEQUENCE [LARGE SCALE GENOMIC DNA]</scope>
    <source>
        <strain evidence="7">CCM 8924</strain>
    </source>
</reference>
<feature type="domain" description="Mub B2-like" evidence="5">
    <location>
        <begin position="550"/>
        <end position="650"/>
    </location>
</feature>
<dbReference type="SUPFAM" id="SSF49899">
    <property type="entry name" value="Concanavalin A-like lectins/glucanases"/>
    <property type="match status" value="1"/>
</dbReference>
<keyword evidence="3" id="KW-0472">Membrane</keyword>
<feature type="compositionally biased region" description="Low complexity" evidence="2">
    <location>
        <begin position="879"/>
        <end position="892"/>
    </location>
</feature>
<dbReference type="Pfam" id="PF17965">
    <property type="entry name" value="MucBP_2"/>
    <property type="match status" value="2"/>
</dbReference>
<feature type="region of interest" description="Disordered" evidence="2">
    <location>
        <begin position="728"/>
        <end position="757"/>
    </location>
</feature>
<dbReference type="CDD" id="cd01951">
    <property type="entry name" value="lectin_L-type"/>
    <property type="match status" value="1"/>
</dbReference>
<organism evidence="6 7">
    <name type="scientific">Weissella sagaensis</name>
    <dbReference type="NCBI Taxonomy" id="2559928"/>
    <lineage>
        <taxon>Bacteria</taxon>
        <taxon>Bacillati</taxon>
        <taxon>Bacillota</taxon>
        <taxon>Bacilli</taxon>
        <taxon>Lactobacillales</taxon>
        <taxon>Lactobacillaceae</taxon>
        <taxon>Weissella</taxon>
    </lineage>
</organism>
<feature type="compositionally biased region" description="Polar residues" evidence="2">
    <location>
        <begin position="912"/>
        <end position="923"/>
    </location>
</feature>
<name>A0ABW1RTM5_9LACO</name>
<evidence type="ECO:0000313" key="6">
    <source>
        <dbReference type="EMBL" id="MFC6178836.1"/>
    </source>
</evidence>
<evidence type="ECO:0000256" key="1">
    <source>
        <dbReference type="ARBA" id="ARBA00022729"/>
    </source>
</evidence>
<evidence type="ECO:0000256" key="3">
    <source>
        <dbReference type="SAM" id="Phobius"/>
    </source>
</evidence>
<feature type="compositionally biased region" description="Basic and acidic residues" evidence="2">
    <location>
        <begin position="748"/>
        <end position="757"/>
    </location>
</feature>
<dbReference type="InterPro" id="IPR041558">
    <property type="entry name" value="MucBP_2"/>
</dbReference>
<keyword evidence="3" id="KW-1133">Transmembrane helix</keyword>
<feature type="domain" description="Mucin binding" evidence="4">
    <location>
        <begin position="445"/>
        <end position="518"/>
    </location>
</feature>
<feature type="compositionally biased region" description="Low complexity" evidence="2">
    <location>
        <begin position="66"/>
        <end position="149"/>
    </location>
</feature>
<dbReference type="InterPro" id="IPR013320">
    <property type="entry name" value="ConA-like_dom_sf"/>
</dbReference>
<dbReference type="Proteomes" id="UP001596158">
    <property type="component" value="Unassembled WGS sequence"/>
</dbReference>
<keyword evidence="7" id="KW-1185">Reference proteome</keyword>
<feature type="domain" description="Mub B2-like" evidence="5">
    <location>
        <begin position="756"/>
        <end position="857"/>
    </location>
</feature>
<evidence type="ECO:0000259" key="4">
    <source>
        <dbReference type="Pfam" id="PF17965"/>
    </source>
</evidence>
<keyword evidence="1" id="KW-0732">Signal</keyword>
<dbReference type="Gene3D" id="3.10.20.470">
    <property type="match status" value="2"/>
</dbReference>
<feature type="region of interest" description="Disordered" evidence="2">
    <location>
        <begin position="912"/>
        <end position="941"/>
    </location>
</feature>
<dbReference type="Gene3D" id="2.60.120.200">
    <property type="match status" value="1"/>
</dbReference>
<dbReference type="InterPro" id="IPR056573">
    <property type="entry name" value="Lectin_L-type_dom"/>
</dbReference>
<accession>A0ABW1RTM5</accession>
<dbReference type="RefSeq" id="WP_170999654.1">
    <property type="nucleotide sequence ID" value="NZ_BJDT01000003.1"/>
</dbReference>
<evidence type="ECO:0000313" key="7">
    <source>
        <dbReference type="Proteomes" id="UP001596158"/>
    </source>
</evidence>
<protein>
    <submittedName>
        <fullName evidence="6">KxYKxGKxW signal peptide domain-containing protein</fullName>
    </submittedName>
</protein>
<dbReference type="EMBL" id="JBHSSG010000011">
    <property type="protein sequence ID" value="MFC6178836.1"/>
    <property type="molecule type" value="Genomic_DNA"/>
</dbReference>
<feature type="region of interest" description="Disordered" evidence="2">
    <location>
        <begin position="523"/>
        <end position="553"/>
    </location>
</feature>
<keyword evidence="3" id="KW-0812">Transmembrane</keyword>
<comment type="caution">
    <text evidence="6">The sequence shown here is derived from an EMBL/GenBank/DDBJ whole genome shotgun (WGS) entry which is preliminary data.</text>
</comment>
<gene>
    <name evidence="6" type="ORF">ACFQGR_05505</name>
</gene>
<dbReference type="InterPro" id="IPR041495">
    <property type="entry name" value="Mub_B2"/>
</dbReference>
<evidence type="ECO:0000259" key="5">
    <source>
        <dbReference type="Pfam" id="PF17966"/>
    </source>
</evidence>
<dbReference type="Pfam" id="PF17966">
    <property type="entry name" value="Muc_B2"/>
    <property type="match status" value="2"/>
</dbReference>
<feature type="compositionally biased region" description="Basic and acidic residues" evidence="2">
    <location>
        <begin position="865"/>
        <end position="876"/>
    </location>
</feature>
<feature type="domain" description="Mucin binding" evidence="4">
    <location>
        <begin position="653"/>
        <end position="725"/>
    </location>
</feature>
<evidence type="ECO:0000256" key="2">
    <source>
        <dbReference type="SAM" id="MobiDB-lite"/>
    </source>
</evidence>
<dbReference type="NCBIfam" id="TIGR03715">
    <property type="entry name" value="KxYKxGKxW"/>
    <property type="match status" value="1"/>
</dbReference>
<dbReference type="Gene3D" id="2.60.40.4300">
    <property type="match status" value="2"/>
</dbReference>
<dbReference type="InterPro" id="IPR022263">
    <property type="entry name" value="KxYKxGKxW"/>
</dbReference>